<protein>
    <submittedName>
        <fullName evidence="4">Unannotated protein</fullName>
    </submittedName>
</protein>
<dbReference type="GO" id="GO:0016301">
    <property type="term" value="F:kinase activity"/>
    <property type="evidence" value="ECO:0007669"/>
    <property type="project" value="UniProtKB-KW"/>
</dbReference>
<gene>
    <name evidence="4" type="ORF">UFOPK3948_00862</name>
</gene>
<accession>A0A6J7MXV8</accession>
<evidence type="ECO:0000313" key="4">
    <source>
        <dbReference type="EMBL" id="CAB4983219.1"/>
    </source>
</evidence>
<evidence type="ECO:0000256" key="2">
    <source>
        <dbReference type="ARBA" id="ARBA00022777"/>
    </source>
</evidence>
<dbReference type="SUPFAM" id="SSF53613">
    <property type="entry name" value="Ribokinase-like"/>
    <property type="match status" value="1"/>
</dbReference>
<reference evidence="4" key="1">
    <citation type="submission" date="2020-05" db="EMBL/GenBank/DDBJ databases">
        <authorList>
            <person name="Chiriac C."/>
            <person name="Salcher M."/>
            <person name="Ghai R."/>
            <person name="Kavagutti S V."/>
        </authorList>
    </citation>
    <scope>NUCLEOTIDE SEQUENCE</scope>
</reference>
<dbReference type="AlphaFoldDB" id="A0A6J7MXV8"/>
<dbReference type="InterPro" id="IPR029056">
    <property type="entry name" value="Ribokinase-like"/>
</dbReference>
<dbReference type="EMBL" id="CAFBOI010000120">
    <property type="protein sequence ID" value="CAB4983219.1"/>
    <property type="molecule type" value="Genomic_DNA"/>
</dbReference>
<dbReference type="PANTHER" id="PTHR10584:SF166">
    <property type="entry name" value="RIBOKINASE"/>
    <property type="match status" value="1"/>
</dbReference>
<dbReference type="PANTHER" id="PTHR10584">
    <property type="entry name" value="SUGAR KINASE"/>
    <property type="match status" value="1"/>
</dbReference>
<organism evidence="4">
    <name type="scientific">freshwater metagenome</name>
    <dbReference type="NCBI Taxonomy" id="449393"/>
    <lineage>
        <taxon>unclassified sequences</taxon>
        <taxon>metagenomes</taxon>
        <taxon>ecological metagenomes</taxon>
    </lineage>
</organism>
<name>A0A6J7MXV8_9ZZZZ</name>
<proteinExistence type="predicted"/>
<evidence type="ECO:0000256" key="1">
    <source>
        <dbReference type="ARBA" id="ARBA00022679"/>
    </source>
</evidence>
<sequence>MVNAITSAQIPIIFDPASVGTMSHVGLSVVKDILPRMSVVILNEEEAFYLTGRSDIKLALQELKELVPIVVIKRGSQGAIAVDRESDFVEVGAKSANVIDTTGAGDAFAAGFIGSWIEKSDLLAAIGSAIDLATQCVAIIGARPPVNP</sequence>
<keyword evidence="2" id="KW-0418">Kinase</keyword>
<dbReference type="InterPro" id="IPR011611">
    <property type="entry name" value="PfkB_dom"/>
</dbReference>
<dbReference type="PROSITE" id="PS00584">
    <property type="entry name" value="PFKB_KINASES_2"/>
    <property type="match status" value="1"/>
</dbReference>
<feature type="domain" description="Carbohydrate kinase PfkB" evidence="3">
    <location>
        <begin position="26"/>
        <end position="145"/>
    </location>
</feature>
<dbReference type="Pfam" id="PF00294">
    <property type="entry name" value="PfkB"/>
    <property type="match status" value="1"/>
</dbReference>
<dbReference type="InterPro" id="IPR002173">
    <property type="entry name" value="Carboh/pur_kinase_PfkB_CS"/>
</dbReference>
<dbReference type="Gene3D" id="3.40.1190.20">
    <property type="match status" value="1"/>
</dbReference>
<evidence type="ECO:0000259" key="3">
    <source>
        <dbReference type="Pfam" id="PF00294"/>
    </source>
</evidence>
<keyword evidence="1" id="KW-0808">Transferase</keyword>